<dbReference type="EMBL" id="SGIS01000019">
    <property type="protein sequence ID" value="RZF63999.1"/>
    <property type="molecule type" value="Genomic_DNA"/>
</dbReference>
<dbReference type="AlphaFoldDB" id="A0A4Q6Y3P9"/>
<keyword evidence="2" id="KW-1185">Reference proteome</keyword>
<dbReference type="Proteomes" id="UP000292085">
    <property type="component" value="Unassembled WGS sequence"/>
</dbReference>
<evidence type="ECO:0000313" key="1">
    <source>
        <dbReference type="EMBL" id="RZF63999.1"/>
    </source>
</evidence>
<accession>A0A4Q6Y3P9</accession>
<dbReference type="RefSeq" id="WP_130158340.1">
    <property type="nucleotide sequence ID" value="NZ_SGIS01000019.1"/>
</dbReference>
<protein>
    <submittedName>
        <fullName evidence="1">Uncharacterized protein</fullName>
    </submittedName>
</protein>
<sequence>MTTEQTTALRRIMIEAHQFGNMLKLLGAGSEVTAETHLLEDSLDVCAAIAKRIGSDIGALLPNN</sequence>
<reference evidence="1 2" key="1">
    <citation type="submission" date="2019-02" db="EMBL/GenBank/DDBJ databases">
        <authorList>
            <person name="Li Y."/>
        </authorList>
    </citation>
    <scope>NUCLEOTIDE SEQUENCE [LARGE SCALE GENOMIC DNA]</scope>
    <source>
        <strain evidence="1 2">3-7</strain>
    </source>
</reference>
<organism evidence="1 2">
    <name type="scientific">Sphingomonas populi</name>
    <dbReference type="NCBI Taxonomy" id="2484750"/>
    <lineage>
        <taxon>Bacteria</taxon>
        <taxon>Pseudomonadati</taxon>
        <taxon>Pseudomonadota</taxon>
        <taxon>Alphaproteobacteria</taxon>
        <taxon>Sphingomonadales</taxon>
        <taxon>Sphingomonadaceae</taxon>
        <taxon>Sphingomonas</taxon>
    </lineage>
</organism>
<gene>
    <name evidence="1" type="ORF">EWE75_13565</name>
</gene>
<comment type="caution">
    <text evidence="1">The sequence shown here is derived from an EMBL/GenBank/DDBJ whole genome shotgun (WGS) entry which is preliminary data.</text>
</comment>
<proteinExistence type="predicted"/>
<evidence type="ECO:0000313" key="2">
    <source>
        <dbReference type="Proteomes" id="UP000292085"/>
    </source>
</evidence>
<name>A0A4Q6Y3P9_9SPHN</name>